<evidence type="ECO:0000313" key="1">
    <source>
        <dbReference type="EMBL" id="MFC0321139.1"/>
    </source>
</evidence>
<sequence>MKQLIEKGRYFLFAVAAYCLTMALPLRSSGQSTEIQQLILNAEKLSQFKNILRDMKTGYDIISNGYNTIRNIAEGNFSLHTVFLDGLMLVSPEVKKYGRIADIISLQGRINSEYRSALSHFRSSAIFNSGELEYMANVYGRLLNQSKDNLEDLLLVITSSQLRMSDEERLAQIDRIYNDIQDKLLFLRKFNESGNVLLAQRKREINDIKGISQFFNGKNP</sequence>
<comment type="caution">
    <text evidence="1">The sequence shown here is derived from an EMBL/GenBank/DDBJ whole genome shotgun (WGS) entry which is preliminary data.</text>
</comment>
<reference evidence="1 2" key="1">
    <citation type="submission" date="2024-09" db="EMBL/GenBank/DDBJ databases">
        <authorList>
            <person name="Sun Q."/>
            <person name="Mori K."/>
        </authorList>
    </citation>
    <scope>NUCLEOTIDE SEQUENCE [LARGE SCALE GENOMIC DNA]</scope>
    <source>
        <strain evidence="1 2">CCM 7765</strain>
    </source>
</reference>
<dbReference type="RefSeq" id="WP_130858251.1">
    <property type="nucleotide sequence ID" value="NZ_JBHLWO010000004.1"/>
</dbReference>
<keyword evidence="2" id="KW-1185">Reference proteome</keyword>
<dbReference type="Proteomes" id="UP001589774">
    <property type="component" value="Unassembled WGS sequence"/>
</dbReference>
<proteinExistence type="predicted"/>
<organism evidence="1 2">
    <name type="scientific">Olivibacter oleidegradans</name>
    <dbReference type="NCBI Taxonomy" id="760123"/>
    <lineage>
        <taxon>Bacteria</taxon>
        <taxon>Pseudomonadati</taxon>
        <taxon>Bacteroidota</taxon>
        <taxon>Sphingobacteriia</taxon>
        <taxon>Sphingobacteriales</taxon>
        <taxon>Sphingobacteriaceae</taxon>
        <taxon>Olivibacter</taxon>
    </lineage>
</organism>
<gene>
    <name evidence="1" type="ORF">ACFFI0_22650</name>
</gene>
<evidence type="ECO:0000313" key="2">
    <source>
        <dbReference type="Proteomes" id="UP001589774"/>
    </source>
</evidence>
<accession>A0ABV6HQH2</accession>
<dbReference type="EMBL" id="JBHLWO010000004">
    <property type="protein sequence ID" value="MFC0321139.1"/>
    <property type="molecule type" value="Genomic_DNA"/>
</dbReference>
<name>A0ABV6HQH2_9SPHI</name>
<protein>
    <submittedName>
        <fullName evidence="1">TerB family tellurite resistance protein</fullName>
    </submittedName>
</protein>